<feature type="transmembrane region" description="Helical" evidence="1">
    <location>
        <begin position="220"/>
        <end position="238"/>
    </location>
</feature>
<keyword evidence="4" id="KW-1185">Reference proteome</keyword>
<dbReference type="GO" id="GO:0080120">
    <property type="term" value="P:CAAX-box protein maturation"/>
    <property type="evidence" value="ECO:0007669"/>
    <property type="project" value="UniProtKB-ARBA"/>
</dbReference>
<dbReference type="HOGENOM" id="CLU_064706_2_0_6"/>
<feature type="transmembrane region" description="Helical" evidence="1">
    <location>
        <begin position="135"/>
        <end position="152"/>
    </location>
</feature>
<gene>
    <name evidence="3" type="ordered locus">LLO_0963</name>
</gene>
<feature type="transmembrane region" description="Helical" evidence="1">
    <location>
        <begin position="61"/>
        <end position="86"/>
    </location>
</feature>
<feature type="transmembrane region" description="Helical" evidence="1">
    <location>
        <begin position="197"/>
        <end position="214"/>
    </location>
</feature>
<evidence type="ECO:0000313" key="4">
    <source>
        <dbReference type="Proteomes" id="UP000001060"/>
    </source>
</evidence>
<dbReference type="AlphaFoldDB" id="D3HQZ1"/>
<keyword evidence="1" id="KW-0812">Transmembrane</keyword>
<dbReference type="GeneID" id="40925194"/>
<dbReference type="OrthoDB" id="3693644at2"/>
<dbReference type="InterPro" id="IPR003675">
    <property type="entry name" value="Rce1/LyrA-like_dom"/>
</dbReference>
<dbReference type="InterPro" id="IPR042150">
    <property type="entry name" value="MmRce1-like"/>
</dbReference>
<proteinExistence type="predicted"/>
<dbReference type="Pfam" id="PF02517">
    <property type="entry name" value="Rce1-like"/>
    <property type="match status" value="1"/>
</dbReference>
<accession>D3HQZ1</accession>
<dbReference type="Proteomes" id="UP000001060">
    <property type="component" value="Chromosome"/>
</dbReference>
<evidence type="ECO:0000256" key="1">
    <source>
        <dbReference type="SAM" id="Phobius"/>
    </source>
</evidence>
<dbReference type="RefSeq" id="WP_003632388.1">
    <property type="nucleotide sequence ID" value="NC_013861.1"/>
</dbReference>
<dbReference type="EMBL" id="FN650140">
    <property type="protein sequence ID" value="CBJ11313.1"/>
    <property type="molecule type" value="Genomic_DNA"/>
</dbReference>
<feature type="transmembrane region" description="Helical" evidence="1">
    <location>
        <begin position="12"/>
        <end position="40"/>
    </location>
</feature>
<feature type="domain" description="CAAX prenyl protease 2/Lysostaphin resistance protein A-like" evidence="2">
    <location>
        <begin position="104"/>
        <end position="207"/>
    </location>
</feature>
<evidence type="ECO:0000313" key="3">
    <source>
        <dbReference type="EMBL" id="CBJ11313.1"/>
    </source>
</evidence>
<feature type="transmembrane region" description="Helical" evidence="1">
    <location>
        <begin position="164"/>
        <end position="185"/>
    </location>
</feature>
<sequence length="251" mass="28675">MASYISVHPTIIAHSGILITLLLIIGIIIPAIIAFSLISANSSLSSDLRSRFLTLKGIRPVYLFLTAFLMLGSILLAQVISLFFGYNADQFHLANQSSFHGGVLPGWFWIFFASLAEELAWHTYGTDCLRNRMNLLWTCILFAAYWAIWHYPLFLIQGYYQNNVAHLGLMFSLNFMFSIFPFVVLMNCLYYKTNRNVLIAIVFHITAGYFNELFNTDPHSKIIQTILLAILALGIIFYDRNFFLKKPYSTP</sequence>
<feature type="transmembrane region" description="Helical" evidence="1">
    <location>
        <begin position="106"/>
        <end position="123"/>
    </location>
</feature>
<evidence type="ECO:0000259" key="2">
    <source>
        <dbReference type="Pfam" id="PF02517"/>
    </source>
</evidence>
<dbReference type="PANTHER" id="PTHR35797:SF1">
    <property type="entry name" value="PROTEASE"/>
    <property type="match status" value="1"/>
</dbReference>
<keyword evidence="1" id="KW-0472">Membrane</keyword>
<name>D3HQZ1_LEGLN</name>
<protein>
    <recommendedName>
        <fullName evidence="2">CAAX prenyl protease 2/Lysostaphin resistance protein A-like domain-containing protein</fullName>
    </recommendedName>
</protein>
<organism evidence="3 4">
    <name type="scientific">Legionella longbeachae serogroup 1 (strain NSW150)</name>
    <dbReference type="NCBI Taxonomy" id="661367"/>
    <lineage>
        <taxon>Bacteria</taxon>
        <taxon>Pseudomonadati</taxon>
        <taxon>Pseudomonadota</taxon>
        <taxon>Gammaproteobacteria</taxon>
        <taxon>Legionellales</taxon>
        <taxon>Legionellaceae</taxon>
        <taxon>Legionella</taxon>
    </lineage>
</organism>
<reference evidence="3 4" key="1">
    <citation type="journal article" date="2010" name="PLoS Genet.">
        <title>Analysis of the Legionella longbeachae genome and transcriptome uncovers unique strategies to cause Legionnaires' disease.</title>
        <authorList>
            <person name="Cazalet C."/>
            <person name="Gomez-Valero L."/>
            <person name="Rusniok C."/>
            <person name="Lomma M."/>
            <person name="Dervins-Ravault D."/>
            <person name="Newton H."/>
            <person name="Sansom F."/>
            <person name="Jarraud S."/>
            <person name="Zidane N."/>
            <person name="Ma L."/>
            <person name="Bouchier C."/>
            <person name="Etienne J."/>
            <person name="Hartland E."/>
            <person name="Buchrieser C."/>
        </authorList>
    </citation>
    <scope>NUCLEOTIDE SEQUENCE [LARGE SCALE GENOMIC DNA]</scope>
    <source>
        <strain evidence="3 4">NSW150</strain>
    </source>
</reference>
<dbReference type="PANTHER" id="PTHR35797">
    <property type="entry name" value="PROTEASE-RELATED"/>
    <property type="match status" value="1"/>
</dbReference>
<dbReference type="eggNOG" id="COG1266">
    <property type="taxonomic scope" value="Bacteria"/>
</dbReference>
<dbReference type="GO" id="GO:0004175">
    <property type="term" value="F:endopeptidase activity"/>
    <property type="evidence" value="ECO:0007669"/>
    <property type="project" value="UniProtKB-ARBA"/>
</dbReference>
<dbReference type="KEGG" id="llo:LLO_0963"/>
<keyword evidence="1" id="KW-1133">Transmembrane helix</keyword>